<keyword evidence="3" id="KW-1185">Reference proteome</keyword>
<gene>
    <name evidence="2" type="ORF">LMG28138_01159</name>
</gene>
<feature type="region of interest" description="Disordered" evidence="1">
    <location>
        <begin position="40"/>
        <end position="65"/>
    </location>
</feature>
<evidence type="ECO:0000313" key="3">
    <source>
        <dbReference type="Proteomes" id="UP000494115"/>
    </source>
</evidence>
<evidence type="ECO:0000313" key="2">
    <source>
        <dbReference type="EMBL" id="CAB3781268.1"/>
    </source>
</evidence>
<proteinExistence type="predicted"/>
<dbReference type="AlphaFoldDB" id="A0A6S7AYF9"/>
<evidence type="ECO:0008006" key="4">
    <source>
        <dbReference type="Google" id="ProtNLM"/>
    </source>
</evidence>
<accession>A0A6S7AYF9</accession>
<evidence type="ECO:0000256" key="1">
    <source>
        <dbReference type="SAM" id="MobiDB-lite"/>
    </source>
</evidence>
<dbReference type="Proteomes" id="UP000494115">
    <property type="component" value="Unassembled WGS sequence"/>
</dbReference>
<name>A0A6S7AYF9_9BURK</name>
<sequence length="129" mass="13762">MTRSIDSNGCWIGDAMHAMLNDLLIEIAAAKAREEYELRRDRAAQGVDRRKARDAAGETDSKGYAGRKADADMHVRIVELRTAGFSYSKIAATLKTTRPTIARALRAAGMLEGGKAEAGPVDGATAGLV</sequence>
<protein>
    <recommendedName>
        <fullName evidence="4">Resolvase HTH domain-containing protein</fullName>
    </recommendedName>
</protein>
<reference evidence="2 3" key="1">
    <citation type="submission" date="2020-04" db="EMBL/GenBank/DDBJ databases">
        <authorList>
            <person name="De Canck E."/>
        </authorList>
    </citation>
    <scope>NUCLEOTIDE SEQUENCE [LARGE SCALE GENOMIC DNA]</scope>
    <source>
        <strain evidence="2 3">LMG 28138</strain>
    </source>
</reference>
<organism evidence="2 3">
    <name type="scientific">Pararobbsia alpina</name>
    <dbReference type="NCBI Taxonomy" id="621374"/>
    <lineage>
        <taxon>Bacteria</taxon>
        <taxon>Pseudomonadati</taxon>
        <taxon>Pseudomonadota</taxon>
        <taxon>Betaproteobacteria</taxon>
        <taxon>Burkholderiales</taxon>
        <taxon>Burkholderiaceae</taxon>
        <taxon>Pararobbsia</taxon>
    </lineage>
</organism>
<dbReference type="EMBL" id="CADIKM010000004">
    <property type="protein sequence ID" value="CAB3781268.1"/>
    <property type="molecule type" value="Genomic_DNA"/>
</dbReference>